<reference evidence="1 2" key="1">
    <citation type="journal article" date="2015" name="Phytopathology">
        <title>Genomes of Candidatus Liberibacter solanacearum haplotype A from New Zealand and the USA suggest significant genome plasticity in the species.</title>
        <authorList>
            <person name="Thompson S.M."/>
            <person name="Johnson C.P."/>
            <person name="Lu A.Y."/>
            <person name="Frampton R.A."/>
            <person name="Sullivan K.L."/>
            <person name="Fiers M.W."/>
            <person name="Crowhurst R.N."/>
            <person name="Pitman A.R."/>
            <person name="Scott I."/>
            <person name="Gudmestad N.C."/>
            <person name="Smith G.R."/>
        </authorList>
    </citation>
    <scope>NUCLEOTIDE SEQUENCE [LARGE SCALE GENOMIC DNA]</scope>
    <source>
        <strain evidence="1 2">LsoNZ1</strain>
    </source>
</reference>
<dbReference type="GO" id="GO:0016757">
    <property type="term" value="F:glycosyltransferase activity"/>
    <property type="evidence" value="ECO:0007669"/>
    <property type="project" value="UniProtKB-KW"/>
</dbReference>
<dbReference type="PATRIC" id="fig|556287.8.peg.433"/>
<evidence type="ECO:0000313" key="2">
    <source>
        <dbReference type="Proteomes" id="UP000033731"/>
    </source>
</evidence>
<dbReference type="InterPro" id="IPR007739">
    <property type="entry name" value="RgpF"/>
</dbReference>
<dbReference type="Proteomes" id="UP000033731">
    <property type="component" value="Unassembled WGS sequence"/>
</dbReference>
<dbReference type="AlphaFoldDB" id="A0A094Z2I4"/>
<dbReference type="Pfam" id="PF05045">
    <property type="entry name" value="RgpF"/>
    <property type="match status" value="1"/>
</dbReference>
<protein>
    <submittedName>
        <fullName evidence="1">Glycosyltransferase</fullName>
        <ecNumber evidence="1">2.4.1.-</ecNumber>
    </submittedName>
</protein>
<accession>A0A094Z2I4</accession>
<comment type="caution">
    <text evidence="1">The sequence shown here is derived from an EMBL/GenBank/DDBJ whole genome shotgun (WGS) entry which is preliminary data.</text>
</comment>
<keyword evidence="2" id="KW-1185">Reference proteome</keyword>
<sequence>MSFLKRQKIFRLKIKSETLEKLVFRLDVENKGSVNTLYIPANISGYYMLWSLSKEQKITSEDVFVEEVTTFKACLFWLRSFLTFSKYSQLSFPSCRIFFYGSRKDKKAFFRLNRFMSNSRMPFDDKKFLYIKELFEGWKNLSSLENKGKITINSKIAIVVHCYYQDTWDEISHLLLRLNFDFDLFITTVKKNKDFEQDVLKNFPSARLYVMENKGRDVLPFLCLLELGVFDDYDYLCKIHGKKSARRNYHPFEGILWRRWIFFDLLGFSDIATRIINKFEQNPSIGMIGSGRFRRYKKYSFFKKRSKVYKRVVDLARRIDFPVEELDLDFFNGTMFWVRPKCLEPLRNIHLTGEFEEECNLEDGALEHAVERFFPLSVQRAGFSLESVDCVAEYDQLSQ</sequence>
<keyword evidence="1" id="KW-0808">Transferase</keyword>
<name>A0A094Z2I4_9HYPH</name>
<evidence type="ECO:0000313" key="1">
    <source>
        <dbReference type="EMBL" id="KJZ81747.1"/>
    </source>
</evidence>
<proteinExistence type="predicted"/>
<keyword evidence="1" id="KW-0328">Glycosyltransferase</keyword>
<organism evidence="1 2">
    <name type="scientific">Candidatus Liberibacter solanacearum</name>
    <dbReference type="NCBI Taxonomy" id="556287"/>
    <lineage>
        <taxon>Bacteria</taxon>
        <taxon>Pseudomonadati</taxon>
        <taxon>Pseudomonadota</taxon>
        <taxon>Alphaproteobacteria</taxon>
        <taxon>Hyphomicrobiales</taxon>
        <taxon>Rhizobiaceae</taxon>
        <taxon>Liberibacter</taxon>
    </lineage>
</organism>
<dbReference type="RefSeq" id="WP_034443128.1">
    <property type="nucleotide sequence ID" value="NZ_JMTK01000002.1"/>
</dbReference>
<dbReference type="EMBL" id="JMTK01000002">
    <property type="protein sequence ID" value="KJZ81747.1"/>
    <property type="molecule type" value="Genomic_DNA"/>
</dbReference>
<dbReference type="EC" id="2.4.1.-" evidence="1"/>
<gene>
    <name evidence="1" type="ORF">DJ66_0469</name>
</gene>